<evidence type="ECO:0000313" key="12">
    <source>
        <dbReference type="Proteomes" id="UP000051562"/>
    </source>
</evidence>
<dbReference type="OrthoDB" id="7170686at2"/>
<comment type="subcellular location">
    <subcellularLocation>
        <location evidence="1">Cell membrane</location>
        <topology evidence="1">Single-pass membrane protein</topology>
    </subcellularLocation>
</comment>
<evidence type="ECO:0000256" key="4">
    <source>
        <dbReference type="ARBA" id="ARBA00022692"/>
    </source>
</evidence>
<evidence type="ECO:0000313" key="10">
    <source>
        <dbReference type="EMBL" id="KQK28177.1"/>
    </source>
</evidence>
<dbReference type="Proteomes" id="UP000051562">
    <property type="component" value="Unassembled WGS sequence"/>
</dbReference>
<dbReference type="AlphaFoldDB" id="A0A0Q3LXN0"/>
<gene>
    <name evidence="10" type="ORF">ARD30_22840</name>
    <name evidence="11" type="ORF">SAMN05660750_00948</name>
</gene>
<evidence type="ECO:0000313" key="11">
    <source>
        <dbReference type="EMBL" id="SKB49244.1"/>
    </source>
</evidence>
<feature type="domain" description="OmpA-like" evidence="9">
    <location>
        <begin position="146"/>
        <end position="265"/>
    </location>
</feature>
<evidence type="ECO:0000313" key="13">
    <source>
        <dbReference type="Proteomes" id="UP000190130"/>
    </source>
</evidence>
<evidence type="ECO:0000256" key="2">
    <source>
        <dbReference type="ARBA" id="ARBA00008914"/>
    </source>
</evidence>
<dbReference type="STRING" id="53254.SAMN05660750_00948"/>
<dbReference type="Pfam" id="PF13677">
    <property type="entry name" value="MotB_plug"/>
    <property type="match status" value="1"/>
</dbReference>
<evidence type="ECO:0000256" key="1">
    <source>
        <dbReference type="ARBA" id="ARBA00004162"/>
    </source>
</evidence>
<dbReference type="InterPro" id="IPR006665">
    <property type="entry name" value="OmpA-like"/>
</dbReference>
<dbReference type="InterPro" id="IPR025713">
    <property type="entry name" value="MotB-like_N_dom"/>
</dbReference>
<dbReference type="GO" id="GO:0005886">
    <property type="term" value="C:plasma membrane"/>
    <property type="evidence" value="ECO:0007669"/>
    <property type="project" value="UniProtKB-SubCell"/>
</dbReference>
<keyword evidence="5 8" id="KW-1133">Transmembrane helix</keyword>
<evidence type="ECO:0000256" key="8">
    <source>
        <dbReference type="SAM" id="Phobius"/>
    </source>
</evidence>
<sequence length="274" mass="29599">MAKKKRGGHGGHGWFVTFADLMALLMSFFVMVAAYSSQDKQKLQIVAGSMREAFGTQTDVRLAGIVELDGIPTKTHIKNAYVRPLQDASDNTAPNHNNQKEDGLIAATHDRGFALAAASLRQALRDMPEIAEVSRNVLVEVSEAGIDIQLVDQEGRSMFAEGSAQPNERMRKVLAALAPTLRRMPNKIAISGHSATPRPGATPEGDLWGLSIGRANAVREILANAGVPNERFLSVTGKGDTEPLIKDNPYLPYNRRVAIVLKAEAPALPNGFKP</sequence>
<keyword evidence="6 7" id="KW-0472">Membrane</keyword>
<evidence type="ECO:0000256" key="3">
    <source>
        <dbReference type="ARBA" id="ARBA00022475"/>
    </source>
</evidence>
<dbReference type="Pfam" id="PF00691">
    <property type="entry name" value="OmpA"/>
    <property type="match status" value="1"/>
</dbReference>
<dbReference type="Proteomes" id="UP000190130">
    <property type="component" value="Unassembled WGS sequence"/>
</dbReference>
<reference evidence="11 13" key="2">
    <citation type="submission" date="2017-02" db="EMBL/GenBank/DDBJ databases">
        <authorList>
            <person name="Peterson S.W."/>
        </authorList>
    </citation>
    <scope>NUCLEOTIDE SEQUENCE [LARGE SCALE GENOMIC DNA]</scope>
    <source>
        <strain evidence="11 13">DSM 9653</strain>
    </source>
</reference>
<name>A0A0Q3LXN0_9HYPH</name>
<evidence type="ECO:0000256" key="5">
    <source>
        <dbReference type="ARBA" id="ARBA00022989"/>
    </source>
</evidence>
<evidence type="ECO:0000259" key="9">
    <source>
        <dbReference type="PROSITE" id="PS51123"/>
    </source>
</evidence>
<dbReference type="PANTHER" id="PTHR30329">
    <property type="entry name" value="STATOR ELEMENT OF FLAGELLAR MOTOR COMPLEX"/>
    <property type="match status" value="1"/>
</dbReference>
<dbReference type="InterPro" id="IPR050330">
    <property type="entry name" value="Bact_OuterMem_StrucFunc"/>
</dbReference>
<dbReference type="EMBL" id="FUYX01000002">
    <property type="protein sequence ID" value="SKB49244.1"/>
    <property type="molecule type" value="Genomic_DNA"/>
</dbReference>
<reference evidence="10 12" key="1">
    <citation type="submission" date="2015-10" db="EMBL/GenBank/DDBJ databases">
        <title>Draft genome of Bosea thiooxidans.</title>
        <authorList>
            <person name="Wang X."/>
        </authorList>
    </citation>
    <scope>NUCLEOTIDE SEQUENCE [LARGE SCALE GENOMIC DNA]</scope>
    <source>
        <strain evidence="10 12">CGMCC 9174</strain>
    </source>
</reference>
<dbReference type="CDD" id="cd07185">
    <property type="entry name" value="OmpA_C-like"/>
    <property type="match status" value="1"/>
</dbReference>
<accession>A0A0Q3LXN0</accession>
<keyword evidence="12" id="KW-1185">Reference proteome</keyword>
<keyword evidence="3" id="KW-1003">Cell membrane</keyword>
<feature type="transmembrane region" description="Helical" evidence="8">
    <location>
        <begin position="12"/>
        <end position="35"/>
    </location>
</feature>
<keyword evidence="4 8" id="KW-0812">Transmembrane</keyword>
<dbReference type="Gene3D" id="3.30.1330.60">
    <property type="entry name" value="OmpA-like domain"/>
    <property type="match status" value="1"/>
</dbReference>
<proteinExistence type="inferred from homology"/>
<comment type="similarity">
    <text evidence="2">Belongs to the MotB family.</text>
</comment>
<dbReference type="RefSeq" id="WP_055730477.1">
    <property type="nucleotide sequence ID" value="NZ_FUYX01000002.1"/>
</dbReference>
<dbReference type="EMBL" id="LMAR01000080">
    <property type="protein sequence ID" value="KQK28177.1"/>
    <property type="molecule type" value="Genomic_DNA"/>
</dbReference>
<evidence type="ECO:0000256" key="6">
    <source>
        <dbReference type="ARBA" id="ARBA00023136"/>
    </source>
</evidence>
<evidence type="ECO:0000256" key="7">
    <source>
        <dbReference type="PROSITE-ProRule" id="PRU00473"/>
    </source>
</evidence>
<dbReference type="PANTHER" id="PTHR30329:SF21">
    <property type="entry name" value="LIPOPROTEIN YIAD-RELATED"/>
    <property type="match status" value="1"/>
</dbReference>
<dbReference type="InterPro" id="IPR036737">
    <property type="entry name" value="OmpA-like_sf"/>
</dbReference>
<dbReference type="SUPFAM" id="SSF103088">
    <property type="entry name" value="OmpA-like"/>
    <property type="match status" value="1"/>
</dbReference>
<dbReference type="PROSITE" id="PS51123">
    <property type="entry name" value="OMPA_2"/>
    <property type="match status" value="1"/>
</dbReference>
<organism evidence="10 12">
    <name type="scientific">Bosea thiooxidans</name>
    <dbReference type="NCBI Taxonomy" id="53254"/>
    <lineage>
        <taxon>Bacteria</taxon>
        <taxon>Pseudomonadati</taxon>
        <taxon>Pseudomonadota</taxon>
        <taxon>Alphaproteobacteria</taxon>
        <taxon>Hyphomicrobiales</taxon>
        <taxon>Boseaceae</taxon>
        <taxon>Bosea</taxon>
    </lineage>
</organism>
<protein>
    <submittedName>
        <fullName evidence="11">Chemotaxis protein MotB</fullName>
    </submittedName>
</protein>